<evidence type="ECO:0000313" key="3">
    <source>
        <dbReference type="EMBL" id="ERN19090.1"/>
    </source>
</evidence>
<dbReference type="AlphaFoldDB" id="U5DA68"/>
<feature type="transmembrane region" description="Helical" evidence="2">
    <location>
        <begin position="6"/>
        <end position="25"/>
    </location>
</feature>
<keyword evidence="2" id="KW-1133">Transmembrane helix</keyword>
<feature type="region of interest" description="Disordered" evidence="1">
    <location>
        <begin position="34"/>
        <end position="75"/>
    </location>
</feature>
<evidence type="ECO:0000256" key="2">
    <source>
        <dbReference type="SAM" id="Phobius"/>
    </source>
</evidence>
<keyword evidence="2" id="KW-0812">Transmembrane</keyword>
<keyword evidence="4" id="KW-1185">Reference proteome</keyword>
<proteinExistence type="predicted"/>
<evidence type="ECO:0000313" key="4">
    <source>
        <dbReference type="Proteomes" id="UP000017836"/>
    </source>
</evidence>
<dbReference type="HOGENOM" id="CLU_2678209_0_0_1"/>
<feature type="non-terminal residue" evidence="3">
    <location>
        <position position="1"/>
    </location>
</feature>
<organism evidence="3 4">
    <name type="scientific">Amborella trichopoda</name>
    <dbReference type="NCBI Taxonomy" id="13333"/>
    <lineage>
        <taxon>Eukaryota</taxon>
        <taxon>Viridiplantae</taxon>
        <taxon>Streptophyta</taxon>
        <taxon>Embryophyta</taxon>
        <taxon>Tracheophyta</taxon>
        <taxon>Spermatophyta</taxon>
        <taxon>Magnoliopsida</taxon>
        <taxon>Amborellales</taxon>
        <taxon>Amborellaceae</taxon>
        <taxon>Amborella</taxon>
    </lineage>
</organism>
<protein>
    <submittedName>
        <fullName evidence="3">Uncharacterized protein</fullName>
    </submittedName>
</protein>
<gene>
    <name evidence="3" type="ORF">AMTR_s00061p00124280</name>
</gene>
<reference evidence="4" key="1">
    <citation type="journal article" date="2013" name="Science">
        <title>The Amborella genome and the evolution of flowering plants.</title>
        <authorList>
            <consortium name="Amborella Genome Project"/>
        </authorList>
    </citation>
    <scope>NUCLEOTIDE SEQUENCE [LARGE SCALE GENOMIC DNA]</scope>
</reference>
<sequence>TSLKYVVFAAFAAFILYASLIPVGASSRAFEPPPRFGNGYFTESKQRSSFLNPPPEPNQVRSQDTPMLPSPPPRQ</sequence>
<dbReference type="EMBL" id="KI392075">
    <property type="protein sequence ID" value="ERN19090.1"/>
    <property type="molecule type" value="Genomic_DNA"/>
</dbReference>
<accession>U5DA68</accession>
<name>U5DA68_AMBTC</name>
<keyword evidence="2" id="KW-0472">Membrane</keyword>
<evidence type="ECO:0000256" key="1">
    <source>
        <dbReference type="SAM" id="MobiDB-lite"/>
    </source>
</evidence>
<feature type="compositionally biased region" description="Polar residues" evidence="1">
    <location>
        <begin position="41"/>
        <end position="51"/>
    </location>
</feature>
<dbReference type="Proteomes" id="UP000017836">
    <property type="component" value="Unassembled WGS sequence"/>
</dbReference>